<dbReference type="EMBL" id="JAQGDS010000002">
    <property type="protein sequence ID" value="KAJ6263635.1"/>
    <property type="molecule type" value="Genomic_DNA"/>
</dbReference>
<evidence type="ECO:0000313" key="1">
    <source>
        <dbReference type="EMBL" id="KAJ6263635.1"/>
    </source>
</evidence>
<name>A0AAD6NMT1_DREDA</name>
<dbReference type="Proteomes" id="UP001221413">
    <property type="component" value="Unassembled WGS sequence"/>
</dbReference>
<keyword evidence="2" id="KW-1185">Reference proteome</keyword>
<proteinExistence type="predicted"/>
<comment type="caution">
    <text evidence="1">The sequence shown here is derived from an EMBL/GenBank/DDBJ whole genome shotgun (WGS) entry which is preliminary data.</text>
</comment>
<gene>
    <name evidence="1" type="ORF">Dda_2203</name>
</gene>
<organism evidence="1 2">
    <name type="scientific">Drechslerella dactyloides</name>
    <name type="common">Nematode-trapping fungus</name>
    <name type="synonym">Arthrobotrys dactyloides</name>
    <dbReference type="NCBI Taxonomy" id="74499"/>
    <lineage>
        <taxon>Eukaryota</taxon>
        <taxon>Fungi</taxon>
        <taxon>Dikarya</taxon>
        <taxon>Ascomycota</taxon>
        <taxon>Pezizomycotina</taxon>
        <taxon>Orbiliomycetes</taxon>
        <taxon>Orbiliales</taxon>
        <taxon>Orbiliaceae</taxon>
        <taxon>Drechslerella</taxon>
    </lineage>
</organism>
<accession>A0AAD6NMT1</accession>
<protein>
    <submittedName>
        <fullName evidence="1">Uncharacterized protein</fullName>
    </submittedName>
</protein>
<evidence type="ECO:0000313" key="2">
    <source>
        <dbReference type="Proteomes" id="UP001221413"/>
    </source>
</evidence>
<sequence>MPTQLQLPLPFKLAIYKNSGDSWKTSTATRTIFDCHLNPLPLSGHGRNCLVLRGFANGSLAAIDATLQELNSDPAVERYACSWVINSVHIDSGTASKEFAIVFRLVNRADAFSEYVKKDADVSSDVSTLKAESPPSGIEDAVMVEVTTSPK</sequence>
<reference evidence="1" key="1">
    <citation type="submission" date="2023-01" db="EMBL/GenBank/DDBJ databases">
        <title>The chitinases involved in constricting ring structure development in the nematode-trapping fungus Drechslerella dactyloides.</title>
        <authorList>
            <person name="Wang R."/>
            <person name="Zhang L."/>
            <person name="Tang P."/>
            <person name="Li S."/>
            <person name="Liang L."/>
        </authorList>
    </citation>
    <scope>NUCLEOTIDE SEQUENCE</scope>
    <source>
        <strain evidence="1">YMF1.00031</strain>
    </source>
</reference>
<dbReference type="AlphaFoldDB" id="A0AAD6NMT1"/>